<keyword evidence="8 12" id="KW-0805">Transcription regulation</keyword>
<sequence>MKLFKPPWVTHDEKPVFSIDIHPDESRFATGGQGDGGSSGKVIIWNMTPVVNEKEEAKENVPKVLCVMDNHLACVNCVRWSCNGRYLASGGDDRLIMIWQFAGLIRVCLGVNPPFKTAIGERWRCSHTLKGHTGDVLDLAWSPGDQWLASCSIDNTVVVWDVQKFPAITTVLKGHSSLVKGVTWDPVGSYLASQSDDKTVKVWKTLDWKLEATVSKPFEECSATTHVLRLSWSPDGGILVSAHAMNNSGPTAQIIDRDGWRTDMDFVGHRKAITCTRFNSRMFSKSKTGEDFKPYTCCAVGSRDRSLSVWLTSLRRPLVVVHDLFDDSLMDISWSYSGYSMLCCSWDGTVAYVRFTAEELGQTISQEEKNKLHKETYGKTSTMVSQPLIIENPAMLAIQQKKNDVNPSSDQNEPPKAPTTPIKYPVCGNVQIKYLTDYGNTKQIETRTPSGKRRIIPVFVAPQEALGFFLLMFNSIKHFTSKHFYFSPRCLNIDILGIPTPFGSSSPFGKSNSSSNLSKSFDKLSDNSGSGSPLKKTKISPQQIAPDKITTPAKPSEANTNTTQVNGMQHSGDLSFKLNRNHFHTPNPHPRSTPKPPTQQSPPLSKPSPEAPSPILPRRPGRPPLHLKRKQGALPASPGRKKHKIAKDVAKIVEESPSKYISTLNNFPPNTQCAQLPGTVVQVNNELNSEDKAIPSALHKITCCVDKHEVWSAVLSSPVVAMSLSRHIVGAGCADHSITVLSAKSGRQILPQICFGSHSSPLAVLQCRSHHMMAVDTACHLSVWDTQSGTVVIDNKSFSNQIYSSHGSKSTTGSENPTLQKCSLTDRGLPLITLSNAKIFTYNTNMGSWTYVSQPGDPIEQFTENISTMDGDASGDGEIAGLLKKKFNHGMGSLAARTFHTTASTQRDATLAMLERKLSASLLLECASQYKRWLLAYIRYVVQENYDLRLREVCDDLIGPPANRATSDALYSMETLCLGETLLREEVLPVIGANLSFQRMYTEYQDQLDIAGDS</sequence>
<evidence type="ECO:0000256" key="2">
    <source>
        <dbReference type="ARBA" id="ARBA00004123"/>
    </source>
</evidence>
<feature type="domain" description="Protein HIRA-like C-terminal" evidence="14">
    <location>
        <begin position="746"/>
        <end position="957"/>
    </location>
</feature>
<evidence type="ECO:0000256" key="1">
    <source>
        <dbReference type="ARBA" id="ARBA00002677"/>
    </source>
</evidence>
<dbReference type="Pfam" id="PF09453">
    <property type="entry name" value="HIRA_B"/>
    <property type="match status" value="1"/>
</dbReference>
<dbReference type="AlphaFoldDB" id="H2YBG6"/>
<feature type="compositionally biased region" description="Basic residues" evidence="13">
    <location>
        <begin position="619"/>
        <end position="631"/>
    </location>
</feature>
<name>H2YBG6_CIOSA</name>
<evidence type="ECO:0000256" key="11">
    <source>
        <dbReference type="PROSITE-ProRule" id="PRU00221"/>
    </source>
</evidence>
<dbReference type="InterPro" id="IPR055410">
    <property type="entry name" value="Beta-prop_CAF1B_HIR1"/>
</dbReference>
<feature type="compositionally biased region" description="Low complexity" evidence="13">
    <location>
        <begin position="505"/>
        <end position="519"/>
    </location>
</feature>
<dbReference type="GO" id="GO:0006338">
    <property type="term" value="P:chromatin remodeling"/>
    <property type="evidence" value="ECO:0007669"/>
    <property type="project" value="InterPro"/>
</dbReference>
<feature type="repeat" description="WD" evidence="11">
    <location>
        <begin position="172"/>
        <end position="204"/>
    </location>
</feature>
<dbReference type="SUPFAM" id="SSF50978">
    <property type="entry name" value="WD40 repeat-like"/>
    <property type="match status" value="1"/>
</dbReference>
<dbReference type="InterPro" id="IPR011494">
    <property type="entry name" value="HIRA-like_C"/>
</dbReference>
<dbReference type="Gene3D" id="2.130.10.10">
    <property type="entry name" value="YVTN repeat-like/Quinoprotein amine dehydrogenase"/>
    <property type="match status" value="2"/>
</dbReference>
<dbReference type="InterPro" id="IPR019015">
    <property type="entry name" value="HIRA_B_motif"/>
</dbReference>
<dbReference type="PANTHER" id="PTHR13831:SF0">
    <property type="entry name" value="PROTEIN HIRA"/>
    <property type="match status" value="1"/>
</dbReference>
<dbReference type="PROSITE" id="PS50082">
    <property type="entry name" value="WD_REPEATS_2"/>
    <property type="match status" value="3"/>
</dbReference>
<keyword evidence="17" id="KW-1185">Reference proteome</keyword>
<comment type="similarity">
    <text evidence="3 12">Belongs to the WD repeat HIR1 family.</text>
</comment>
<evidence type="ECO:0000313" key="17">
    <source>
        <dbReference type="Proteomes" id="UP000007875"/>
    </source>
</evidence>
<dbReference type="GeneTree" id="ENSGT00550000074919"/>
<dbReference type="GO" id="GO:0006355">
    <property type="term" value="P:regulation of DNA-templated transcription"/>
    <property type="evidence" value="ECO:0007669"/>
    <property type="project" value="InterPro"/>
</dbReference>
<evidence type="ECO:0000256" key="12">
    <source>
        <dbReference type="RuleBase" id="RU364014"/>
    </source>
</evidence>
<evidence type="ECO:0000256" key="8">
    <source>
        <dbReference type="ARBA" id="ARBA00023015"/>
    </source>
</evidence>
<dbReference type="eggNOG" id="KOG0973">
    <property type="taxonomic scope" value="Eukaryota"/>
</dbReference>
<evidence type="ECO:0000313" key="16">
    <source>
        <dbReference type="Ensembl" id="ENSCSAVP00000002664.1"/>
    </source>
</evidence>
<comment type="function">
    <text evidence="1 12">Required for replication-independent chromatin assembly and for the periodic repression of histone gene transcription during the cell cycle.</text>
</comment>
<dbReference type="STRING" id="51511.ENSCSAVP00000002664"/>
<dbReference type="Pfam" id="PF07569">
    <property type="entry name" value="Hira"/>
    <property type="match status" value="1"/>
</dbReference>
<evidence type="ECO:0000256" key="3">
    <source>
        <dbReference type="ARBA" id="ARBA00007306"/>
    </source>
</evidence>
<protein>
    <recommendedName>
        <fullName evidence="4 12">Protein HIRA</fullName>
    </recommendedName>
</protein>
<dbReference type="GO" id="GO:0000785">
    <property type="term" value="C:chromatin"/>
    <property type="evidence" value="ECO:0007669"/>
    <property type="project" value="TreeGrafter"/>
</dbReference>
<evidence type="ECO:0000256" key="4">
    <source>
        <dbReference type="ARBA" id="ARBA00021597"/>
    </source>
</evidence>
<dbReference type="InterPro" id="IPR031120">
    <property type="entry name" value="HIR1-like"/>
</dbReference>
<feature type="repeat" description="WD" evidence="11">
    <location>
        <begin position="129"/>
        <end position="170"/>
    </location>
</feature>
<dbReference type="FunCoup" id="H2YBG6">
    <property type="interactions" value="396"/>
</dbReference>
<evidence type="ECO:0000259" key="14">
    <source>
        <dbReference type="Pfam" id="PF07569"/>
    </source>
</evidence>
<evidence type="ECO:0000259" key="15">
    <source>
        <dbReference type="Pfam" id="PF24105"/>
    </source>
</evidence>
<dbReference type="FunFam" id="2.130.10.10:FF:000075">
    <property type="entry name" value="Protein HIRA"/>
    <property type="match status" value="1"/>
</dbReference>
<dbReference type="FunFam" id="2.130.10.10:FF:001473">
    <property type="entry name" value="Protein HIRA"/>
    <property type="match status" value="1"/>
</dbReference>
<dbReference type="Proteomes" id="UP000007875">
    <property type="component" value="Unassembled WGS sequence"/>
</dbReference>
<keyword evidence="12" id="KW-0678">Repressor</keyword>
<evidence type="ECO:0000256" key="10">
    <source>
        <dbReference type="ARBA" id="ARBA00023242"/>
    </source>
</evidence>
<keyword evidence="7 12" id="KW-0156">Chromatin regulator</keyword>
<dbReference type="GO" id="GO:0031491">
    <property type="term" value="F:nucleosome binding"/>
    <property type="evidence" value="ECO:0007669"/>
    <property type="project" value="TreeGrafter"/>
</dbReference>
<keyword evidence="6 12" id="KW-0677">Repeat</keyword>
<dbReference type="InterPro" id="IPR015943">
    <property type="entry name" value="WD40/YVTN_repeat-like_dom_sf"/>
</dbReference>
<evidence type="ECO:0000256" key="9">
    <source>
        <dbReference type="ARBA" id="ARBA00023163"/>
    </source>
</evidence>
<feature type="region of interest" description="Disordered" evidence="13">
    <location>
        <begin position="505"/>
        <end position="646"/>
    </location>
</feature>
<dbReference type="GO" id="GO:0000417">
    <property type="term" value="C:HIR complex"/>
    <property type="evidence" value="ECO:0007669"/>
    <property type="project" value="TreeGrafter"/>
</dbReference>
<dbReference type="PROSITE" id="PS00678">
    <property type="entry name" value="WD_REPEATS_1"/>
    <property type="match status" value="1"/>
</dbReference>
<dbReference type="InterPro" id="IPR020472">
    <property type="entry name" value="WD40_PAC1"/>
</dbReference>
<dbReference type="GO" id="GO:0006351">
    <property type="term" value="P:DNA-templated transcription"/>
    <property type="evidence" value="ECO:0007669"/>
    <property type="project" value="InterPro"/>
</dbReference>
<keyword evidence="10 12" id="KW-0539">Nucleus</keyword>
<dbReference type="PRINTS" id="PR00320">
    <property type="entry name" value="GPROTEINBRPT"/>
</dbReference>
<feature type="compositionally biased region" description="Polar residues" evidence="13">
    <location>
        <begin position="557"/>
        <end position="569"/>
    </location>
</feature>
<evidence type="ECO:0000256" key="7">
    <source>
        <dbReference type="ARBA" id="ARBA00022853"/>
    </source>
</evidence>
<feature type="compositionally biased region" description="Pro residues" evidence="13">
    <location>
        <begin position="587"/>
        <end position="617"/>
    </location>
</feature>
<dbReference type="Ensembl" id="ENSCSAVT00000002706.1">
    <property type="protein sequence ID" value="ENSCSAVP00000002664.1"/>
    <property type="gene ID" value="ENSCSAVG00000001574.1"/>
</dbReference>
<organism evidence="16 17">
    <name type="scientific">Ciona savignyi</name>
    <name type="common">Pacific transparent sea squirt</name>
    <dbReference type="NCBI Taxonomy" id="51511"/>
    <lineage>
        <taxon>Eukaryota</taxon>
        <taxon>Metazoa</taxon>
        <taxon>Chordata</taxon>
        <taxon>Tunicata</taxon>
        <taxon>Ascidiacea</taxon>
        <taxon>Phlebobranchia</taxon>
        <taxon>Cionidae</taxon>
        <taxon>Ciona</taxon>
    </lineage>
</organism>
<keyword evidence="9 12" id="KW-0804">Transcription</keyword>
<evidence type="ECO:0000256" key="13">
    <source>
        <dbReference type="SAM" id="MobiDB-lite"/>
    </source>
</evidence>
<evidence type="ECO:0000256" key="6">
    <source>
        <dbReference type="ARBA" id="ARBA00022737"/>
    </source>
</evidence>
<keyword evidence="5 11" id="KW-0853">WD repeat</keyword>
<dbReference type="GO" id="GO:0005634">
    <property type="term" value="C:nucleus"/>
    <property type="evidence" value="ECO:0007669"/>
    <property type="project" value="UniProtKB-SubCell"/>
</dbReference>
<feature type="repeat" description="WD" evidence="11">
    <location>
        <begin position="68"/>
        <end position="100"/>
    </location>
</feature>
<dbReference type="InterPro" id="IPR036322">
    <property type="entry name" value="WD40_repeat_dom_sf"/>
</dbReference>
<proteinExistence type="inferred from homology"/>
<dbReference type="InParanoid" id="H2YBG6"/>
<dbReference type="SMART" id="SM00320">
    <property type="entry name" value="WD40"/>
    <property type="match status" value="7"/>
</dbReference>
<reference evidence="17" key="1">
    <citation type="submission" date="2003-08" db="EMBL/GenBank/DDBJ databases">
        <authorList>
            <person name="Birren B."/>
            <person name="Nusbaum C."/>
            <person name="Abebe A."/>
            <person name="Abouelleil A."/>
            <person name="Adekoya E."/>
            <person name="Ait-zahra M."/>
            <person name="Allen N."/>
            <person name="Allen T."/>
            <person name="An P."/>
            <person name="Anderson M."/>
            <person name="Anderson S."/>
            <person name="Arachchi H."/>
            <person name="Armbruster J."/>
            <person name="Bachantsang P."/>
            <person name="Baldwin J."/>
            <person name="Barry A."/>
            <person name="Bayul T."/>
            <person name="Blitshsteyn B."/>
            <person name="Bloom T."/>
            <person name="Blye J."/>
            <person name="Boguslavskiy L."/>
            <person name="Borowsky M."/>
            <person name="Boukhgalter B."/>
            <person name="Brunache A."/>
            <person name="Butler J."/>
            <person name="Calixte N."/>
            <person name="Calvo S."/>
            <person name="Camarata J."/>
            <person name="Campo K."/>
            <person name="Chang J."/>
            <person name="Cheshatsang Y."/>
            <person name="Citroen M."/>
            <person name="Collymore A."/>
            <person name="Considine T."/>
            <person name="Cook A."/>
            <person name="Cooke P."/>
            <person name="Corum B."/>
            <person name="Cuomo C."/>
            <person name="David R."/>
            <person name="Dawoe T."/>
            <person name="Degray S."/>
            <person name="Dodge S."/>
            <person name="Dooley K."/>
            <person name="Dorje P."/>
            <person name="Dorjee K."/>
            <person name="Dorris L."/>
            <person name="Duffey N."/>
            <person name="Dupes A."/>
            <person name="Elkins T."/>
            <person name="Engels R."/>
            <person name="Erickson J."/>
            <person name="Farina A."/>
            <person name="Faro S."/>
            <person name="Ferreira P."/>
            <person name="Fischer H."/>
            <person name="Fitzgerald M."/>
            <person name="Foley K."/>
            <person name="Gage D."/>
            <person name="Galagan J."/>
            <person name="Gearin G."/>
            <person name="Gnerre S."/>
            <person name="Gnirke A."/>
            <person name="Goyette A."/>
            <person name="Graham J."/>
            <person name="Grandbois E."/>
            <person name="Gyaltsen K."/>
            <person name="Hafez N."/>
            <person name="Hagopian D."/>
            <person name="Hagos B."/>
            <person name="Hall J."/>
            <person name="Hatcher B."/>
            <person name="Heller A."/>
            <person name="Higgins H."/>
            <person name="Honan T."/>
            <person name="Horn A."/>
            <person name="Houde N."/>
            <person name="Hughes L."/>
            <person name="Hulme W."/>
            <person name="Husby E."/>
            <person name="Iliev I."/>
            <person name="Jaffe D."/>
            <person name="Jones C."/>
            <person name="Kamal M."/>
            <person name="Kamat A."/>
            <person name="Kamvysselis M."/>
            <person name="Karlsson E."/>
            <person name="Kells C."/>
            <person name="Kieu A."/>
            <person name="Kisner P."/>
            <person name="Kodira C."/>
            <person name="Kulbokas E."/>
            <person name="Labutti K."/>
            <person name="Lama D."/>
            <person name="Landers T."/>
            <person name="Leger J."/>
            <person name="Levine S."/>
            <person name="Lewis D."/>
            <person name="Lewis T."/>
            <person name="Lindblad-toh K."/>
            <person name="Liu X."/>
            <person name="Lokyitsang T."/>
            <person name="Lokyitsang Y."/>
            <person name="Lucien O."/>
            <person name="Lui A."/>
            <person name="Ma L.J."/>
            <person name="Mabbitt R."/>
            <person name="Macdonald J."/>
            <person name="Maclean C."/>
            <person name="Major J."/>
            <person name="Manning J."/>
            <person name="Marabella R."/>
            <person name="Maru K."/>
            <person name="Matthews C."/>
            <person name="Mauceli E."/>
            <person name="Mccarthy M."/>
            <person name="Mcdonough S."/>
            <person name="Mcghee T."/>
            <person name="Meldrim J."/>
            <person name="Meneus L."/>
            <person name="Mesirov J."/>
            <person name="Mihalev A."/>
            <person name="Mihova T."/>
            <person name="Mikkelsen T."/>
            <person name="Mlenga V."/>
            <person name="Moru K."/>
            <person name="Mozes J."/>
            <person name="Mulrain L."/>
            <person name="Munson G."/>
            <person name="Naylor J."/>
            <person name="Newes C."/>
            <person name="Nguyen C."/>
            <person name="Nguyen N."/>
            <person name="Nguyen T."/>
            <person name="Nicol R."/>
            <person name="Nielsen C."/>
            <person name="Nizzari M."/>
            <person name="Norbu C."/>
            <person name="Norbu N."/>
            <person name="O'donnell P."/>
            <person name="Okoawo O."/>
            <person name="O'leary S."/>
            <person name="Omotosho B."/>
            <person name="O'neill K."/>
            <person name="Osman S."/>
            <person name="Parker S."/>
            <person name="Perrin D."/>
            <person name="Phunkhang P."/>
            <person name="Piqani B."/>
            <person name="Purcell S."/>
            <person name="Rachupka T."/>
            <person name="Ramasamy U."/>
            <person name="Rameau R."/>
            <person name="Ray V."/>
            <person name="Raymond C."/>
            <person name="Retta R."/>
            <person name="Richardson S."/>
            <person name="Rise C."/>
            <person name="Rodriguez J."/>
            <person name="Rogers J."/>
            <person name="Rogov P."/>
            <person name="Rutman M."/>
            <person name="Schupbach R."/>
            <person name="Seaman C."/>
            <person name="Settipalli S."/>
            <person name="Sharpe T."/>
            <person name="Sheridan J."/>
            <person name="Sherpa N."/>
            <person name="Shi J."/>
            <person name="Smirnov S."/>
            <person name="Smith C."/>
            <person name="Sougnez C."/>
            <person name="Spencer B."/>
            <person name="Stalker J."/>
            <person name="Stange-thomann N."/>
            <person name="Stavropoulos S."/>
            <person name="Stetson K."/>
            <person name="Stone C."/>
            <person name="Stone S."/>
            <person name="Stubbs M."/>
            <person name="Talamas J."/>
            <person name="Tchuinga P."/>
            <person name="Tenzing P."/>
            <person name="Tesfaye S."/>
            <person name="Theodore J."/>
            <person name="Thoulutsang Y."/>
            <person name="Topham K."/>
            <person name="Towey S."/>
            <person name="Tsamla T."/>
            <person name="Tsomo N."/>
            <person name="Vallee D."/>
            <person name="Vassiliev H."/>
            <person name="Venkataraman V."/>
            <person name="Vinson J."/>
            <person name="Vo A."/>
            <person name="Wade C."/>
            <person name="Wang S."/>
            <person name="Wangchuk T."/>
            <person name="Wangdi T."/>
            <person name="Whittaker C."/>
            <person name="Wilkinson J."/>
            <person name="Wu Y."/>
            <person name="Wyman D."/>
            <person name="Yadav S."/>
            <person name="Yang S."/>
            <person name="Yang X."/>
            <person name="Yeager S."/>
            <person name="Yee E."/>
            <person name="Young G."/>
            <person name="Zainoun J."/>
            <person name="Zembeck L."/>
            <person name="Zimmer A."/>
            <person name="Zody M."/>
            <person name="Lander E."/>
        </authorList>
    </citation>
    <scope>NUCLEOTIDE SEQUENCE [LARGE SCALE GENOMIC DNA]</scope>
</reference>
<dbReference type="CDD" id="cd00200">
    <property type="entry name" value="WD40"/>
    <property type="match status" value="1"/>
</dbReference>
<comment type="subcellular location">
    <subcellularLocation>
        <location evidence="2 12">Nucleus</location>
    </subcellularLocation>
</comment>
<dbReference type="PANTHER" id="PTHR13831">
    <property type="entry name" value="MEMBER OF THE HIR1 FAMILY OF WD-REPEAT PROTEINS"/>
    <property type="match status" value="1"/>
</dbReference>
<dbReference type="InterPro" id="IPR019775">
    <property type="entry name" value="WD40_repeat_CS"/>
</dbReference>
<dbReference type="Pfam" id="PF24105">
    <property type="entry name" value="Beta-prop_CAF1B_HIR1"/>
    <property type="match status" value="1"/>
</dbReference>
<accession>H2YBG6</accession>
<dbReference type="PROSITE" id="PS50294">
    <property type="entry name" value="WD_REPEATS_REGION"/>
    <property type="match status" value="3"/>
</dbReference>
<feature type="domain" description="CAF1B/HIR1 beta-propeller" evidence="15">
    <location>
        <begin position="1"/>
        <end position="360"/>
    </location>
</feature>
<evidence type="ECO:0000256" key="5">
    <source>
        <dbReference type="ARBA" id="ARBA00022574"/>
    </source>
</evidence>
<reference evidence="16" key="3">
    <citation type="submission" date="2025-09" db="UniProtKB">
        <authorList>
            <consortium name="Ensembl"/>
        </authorList>
    </citation>
    <scope>IDENTIFICATION</scope>
</reference>
<dbReference type="InterPro" id="IPR001680">
    <property type="entry name" value="WD40_rpt"/>
</dbReference>
<reference evidence="16" key="2">
    <citation type="submission" date="2025-08" db="UniProtKB">
        <authorList>
            <consortium name="Ensembl"/>
        </authorList>
    </citation>
    <scope>IDENTIFICATION</scope>
</reference>
<dbReference type="OMA" id="RGSWDGD"/>